<evidence type="ECO:0000256" key="1">
    <source>
        <dbReference type="ARBA" id="ARBA00005199"/>
    </source>
</evidence>
<accession>M0CH24</accession>
<evidence type="ECO:0000313" key="5">
    <source>
        <dbReference type="EMBL" id="ELZ21179.1"/>
    </source>
</evidence>
<dbReference type="InterPro" id="IPR036412">
    <property type="entry name" value="HAD-like_sf"/>
</dbReference>
<dbReference type="InterPro" id="IPR023214">
    <property type="entry name" value="HAD_sf"/>
</dbReference>
<dbReference type="SUPFAM" id="SSF56784">
    <property type="entry name" value="HAD-like"/>
    <property type="match status" value="1"/>
</dbReference>
<dbReference type="Gene3D" id="3.30.70.1020">
    <property type="entry name" value="Trehalose-6-phosphate phosphatase related protein, domain 2"/>
    <property type="match status" value="1"/>
</dbReference>
<comment type="cofactor">
    <cofactor evidence="4">
        <name>Mg(2+)</name>
        <dbReference type="ChEBI" id="CHEBI:18420"/>
    </cofactor>
</comment>
<proteinExistence type="inferred from homology"/>
<keyword evidence="6" id="KW-1185">Reference proteome</keyword>
<dbReference type="NCBIfam" id="TIGR01484">
    <property type="entry name" value="HAD-SF-IIB"/>
    <property type="match status" value="1"/>
</dbReference>
<dbReference type="Pfam" id="PF02358">
    <property type="entry name" value="Trehalose_PPase"/>
    <property type="match status" value="1"/>
</dbReference>
<organism evidence="5 6">
    <name type="scientific">Natrinema limicola JCM 13563</name>
    <dbReference type="NCBI Taxonomy" id="1230457"/>
    <lineage>
        <taxon>Archaea</taxon>
        <taxon>Methanobacteriati</taxon>
        <taxon>Methanobacteriota</taxon>
        <taxon>Stenosarchaea group</taxon>
        <taxon>Halobacteria</taxon>
        <taxon>Halobacteriales</taxon>
        <taxon>Natrialbaceae</taxon>
        <taxon>Natrinema</taxon>
    </lineage>
</organism>
<dbReference type="NCBIfam" id="TIGR00685">
    <property type="entry name" value="T6PP"/>
    <property type="match status" value="1"/>
</dbReference>
<keyword evidence="4" id="KW-0479">Metal-binding</keyword>
<comment type="similarity">
    <text evidence="2 4">Belongs to the trehalose phosphatase family.</text>
</comment>
<dbReference type="InterPro" id="IPR003337">
    <property type="entry name" value="Trehalose_PPase"/>
</dbReference>
<evidence type="ECO:0000256" key="2">
    <source>
        <dbReference type="ARBA" id="ARBA00008770"/>
    </source>
</evidence>
<comment type="caution">
    <text evidence="5">The sequence shown here is derived from an EMBL/GenBank/DDBJ whole genome shotgun (WGS) entry which is preliminary data.</text>
</comment>
<keyword evidence="3 4" id="KW-0378">Hydrolase</keyword>
<dbReference type="UniPathway" id="UPA00299"/>
<dbReference type="EMBL" id="AOIT01000034">
    <property type="protein sequence ID" value="ELZ21179.1"/>
    <property type="molecule type" value="Genomic_DNA"/>
</dbReference>
<name>M0CH24_9EURY</name>
<dbReference type="Proteomes" id="UP000011615">
    <property type="component" value="Unassembled WGS sequence"/>
</dbReference>
<evidence type="ECO:0000256" key="4">
    <source>
        <dbReference type="RuleBase" id="RU361117"/>
    </source>
</evidence>
<dbReference type="InterPro" id="IPR044651">
    <property type="entry name" value="OTSB-like"/>
</dbReference>
<dbReference type="GO" id="GO:0046872">
    <property type="term" value="F:metal ion binding"/>
    <property type="evidence" value="ECO:0007669"/>
    <property type="project" value="UniProtKB-KW"/>
</dbReference>
<evidence type="ECO:0000256" key="3">
    <source>
        <dbReference type="ARBA" id="ARBA00022801"/>
    </source>
</evidence>
<dbReference type="PANTHER" id="PTHR43768">
    <property type="entry name" value="TREHALOSE 6-PHOSPHATE PHOSPHATASE"/>
    <property type="match status" value="1"/>
</dbReference>
<sequence>MGAPDTPSPPQPLEEQWPRIRATIDDATSILVCLDFDGTLAPIVEDPDDATPTERNQEAVMTLADTPGVTTAVVSGRALLDVRERINGPSIYAGNHGLELARDGDISIHSVAREHAACIERLCAVLEVALASVPNCRVENKRLTGTVHFRAVPSAAVPTVRRITHDVVDSVGGDALEISPGKQILEIGPDLAWGKGDAVEVIAADEPSETAVIYVGDDVTDESAFRTVEPDGLGIRVGSDEPSTASARVESPADVADFLSWLGSTGVDLLE</sequence>
<dbReference type="RefSeq" id="WP_008011852.1">
    <property type="nucleotide sequence ID" value="NZ_AOIT01000034.1"/>
</dbReference>
<dbReference type="Gene3D" id="3.40.50.1000">
    <property type="entry name" value="HAD superfamily/HAD-like"/>
    <property type="match status" value="1"/>
</dbReference>
<comment type="pathway">
    <text evidence="1 4">Glycan biosynthesis; trehalose biosynthesis.</text>
</comment>
<dbReference type="PATRIC" id="fig|1230457.4.peg.1690"/>
<dbReference type="STRING" id="1230457.C476_08418"/>
<dbReference type="OrthoDB" id="70105at2157"/>
<dbReference type="GO" id="GO:0005992">
    <property type="term" value="P:trehalose biosynthetic process"/>
    <property type="evidence" value="ECO:0007669"/>
    <property type="project" value="UniProtKB-UniPathway"/>
</dbReference>
<comment type="catalytic activity">
    <reaction evidence="4">
        <text>alpha,alpha-trehalose 6-phosphate + H2O = alpha,alpha-trehalose + phosphate</text>
        <dbReference type="Rhea" id="RHEA:23420"/>
        <dbReference type="ChEBI" id="CHEBI:15377"/>
        <dbReference type="ChEBI" id="CHEBI:16551"/>
        <dbReference type="ChEBI" id="CHEBI:43474"/>
        <dbReference type="ChEBI" id="CHEBI:58429"/>
        <dbReference type="EC" id="3.1.3.12"/>
    </reaction>
</comment>
<dbReference type="PANTHER" id="PTHR43768:SF3">
    <property type="entry name" value="TREHALOSE 6-PHOSPHATE PHOSPHATASE"/>
    <property type="match status" value="1"/>
</dbReference>
<evidence type="ECO:0000313" key="6">
    <source>
        <dbReference type="Proteomes" id="UP000011615"/>
    </source>
</evidence>
<gene>
    <name evidence="5" type="ORF">C476_08418</name>
</gene>
<dbReference type="InterPro" id="IPR006379">
    <property type="entry name" value="HAD-SF_hydro_IIB"/>
</dbReference>
<dbReference type="AlphaFoldDB" id="M0CH24"/>
<reference evidence="5 6" key="1">
    <citation type="journal article" date="2014" name="PLoS Genet.">
        <title>Phylogenetically driven sequencing of extremely halophilic archaea reveals strategies for static and dynamic osmo-response.</title>
        <authorList>
            <person name="Becker E.A."/>
            <person name="Seitzer P.M."/>
            <person name="Tritt A."/>
            <person name="Larsen D."/>
            <person name="Krusor M."/>
            <person name="Yao A.I."/>
            <person name="Wu D."/>
            <person name="Madern D."/>
            <person name="Eisen J.A."/>
            <person name="Darling A.E."/>
            <person name="Facciotti M.T."/>
        </authorList>
    </citation>
    <scope>NUCLEOTIDE SEQUENCE [LARGE SCALE GENOMIC DNA]</scope>
    <source>
        <strain evidence="5 6">JCM 13563</strain>
    </source>
</reference>
<dbReference type="GO" id="GO:0004805">
    <property type="term" value="F:trehalose-phosphatase activity"/>
    <property type="evidence" value="ECO:0007669"/>
    <property type="project" value="UniProtKB-EC"/>
</dbReference>
<dbReference type="EC" id="3.1.3.12" evidence="4"/>
<keyword evidence="4" id="KW-0460">Magnesium</keyword>
<comment type="function">
    <text evidence="4">Removes the phosphate from trehalose 6-phosphate to produce free trehalose.</text>
</comment>
<dbReference type="eggNOG" id="arCOG01216">
    <property type="taxonomic scope" value="Archaea"/>
</dbReference>
<protein>
    <recommendedName>
        <fullName evidence="4">Trehalose 6-phosphate phosphatase</fullName>
        <ecNumber evidence="4">3.1.3.12</ecNumber>
    </recommendedName>
</protein>